<comment type="caution">
    <text evidence="1">The sequence shown here is derived from an EMBL/GenBank/DDBJ whole genome shotgun (WGS) entry which is preliminary data.</text>
</comment>
<dbReference type="InterPro" id="IPR011990">
    <property type="entry name" value="TPR-like_helical_dom_sf"/>
</dbReference>
<dbReference type="InterPro" id="IPR039494">
    <property type="entry name" value="F8A"/>
</dbReference>
<gene>
    <name evidence="1" type="ORF">EDS130_LOCUS158</name>
    <name evidence="2" type="ORF">XAT740_LOCUS10870</name>
</gene>
<evidence type="ECO:0000313" key="4">
    <source>
        <dbReference type="Proteomes" id="UP000663852"/>
    </source>
</evidence>
<evidence type="ECO:0000313" key="3">
    <source>
        <dbReference type="Proteomes" id="UP000663828"/>
    </source>
</evidence>
<dbReference type="GO" id="GO:0005769">
    <property type="term" value="C:early endosome"/>
    <property type="evidence" value="ECO:0007669"/>
    <property type="project" value="TreeGrafter"/>
</dbReference>
<dbReference type="Proteomes" id="UP000663828">
    <property type="component" value="Unassembled WGS sequence"/>
</dbReference>
<sequence length="335" mass="39075">MDPSIDHIERLRTIYNKLKKVRFGGVVTSRKPKYAEAALDFQSLSRQLRQENCLEYAGLCLIQSSRCFSELKSSTSELQMLLEAASIFIEIELQTHQSNTLSYHENLSLALAAYQLAQKNLREQNERYLAGLITFQVGLHLEMLEKFHESERLFSMAIDSFQDLLAIQICVYQKLINIRIDNEKFNLALQATTNLIERLVKTSPNDISYRRLLASYDILRLFLLLILQPHPQRLRADYAKTLDAYTWEVYEKLNIPTSYLDETLFYLLQSITLAVQARDLKHIDQLEYDLNQQSQISPRHMHLFHILKQKISGHFIDTFKFDQQTSTTGDVADYR</sequence>
<evidence type="ECO:0008006" key="5">
    <source>
        <dbReference type="Google" id="ProtNLM"/>
    </source>
</evidence>
<dbReference type="SUPFAM" id="SSF48452">
    <property type="entry name" value="TPR-like"/>
    <property type="match status" value="1"/>
</dbReference>
<dbReference type="Proteomes" id="UP000663852">
    <property type="component" value="Unassembled WGS sequence"/>
</dbReference>
<dbReference type="GO" id="GO:0099518">
    <property type="term" value="P:vesicle cytoskeletal trafficking"/>
    <property type="evidence" value="ECO:0007669"/>
    <property type="project" value="TreeGrafter"/>
</dbReference>
<dbReference type="EMBL" id="CAJNOJ010000001">
    <property type="protein sequence ID" value="CAF0720112.1"/>
    <property type="molecule type" value="Genomic_DNA"/>
</dbReference>
<dbReference type="PANTHER" id="PTHR16797">
    <property type="entry name" value="FACTOR VIII-ASSOCIATED GENE 1"/>
    <property type="match status" value="1"/>
</dbReference>
<keyword evidence="3" id="KW-1185">Reference proteome</keyword>
<dbReference type="EMBL" id="CAJNOR010000586">
    <property type="protein sequence ID" value="CAF0954936.1"/>
    <property type="molecule type" value="Genomic_DNA"/>
</dbReference>
<dbReference type="PANTHER" id="PTHR16797:SF4">
    <property type="entry name" value="40-KDA HUNTINGTIN-ASSOCIATED PROTEIN"/>
    <property type="match status" value="1"/>
</dbReference>
<reference evidence="1" key="1">
    <citation type="submission" date="2021-02" db="EMBL/GenBank/DDBJ databases">
        <authorList>
            <person name="Nowell W R."/>
        </authorList>
    </citation>
    <scope>NUCLEOTIDE SEQUENCE</scope>
</reference>
<evidence type="ECO:0000313" key="2">
    <source>
        <dbReference type="EMBL" id="CAF0954936.1"/>
    </source>
</evidence>
<organism evidence="1 4">
    <name type="scientific">Adineta ricciae</name>
    <name type="common">Rotifer</name>
    <dbReference type="NCBI Taxonomy" id="249248"/>
    <lineage>
        <taxon>Eukaryota</taxon>
        <taxon>Metazoa</taxon>
        <taxon>Spiralia</taxon>
        <taxon>Gnathifera</taxon>
        <taxon>Rotifera</taxon>
        <taxon>Eurotatoria</taxon>
        <taxon>Bdelloidea</taxon>
        <taxon>Adinetida</taxon>
        <taxon>Adinetidae</taxon>
        <taxon>Adineta</taxon>
    </lineage>
</organism>
<dbReference type="OrthoDB" id="10249246at2759"/>
<name>A0A813M8J9_ADIRI</name>
<protein>
    <recommendedName>
        <fullName evidence="5">Factor VIII intron 22 protein</fullName>
    </recommendedName>
</protein>
<accession>A0A813M8J9</accession>
<dbReference type="AlphaFoldDB" id="A0A813M8J9"/>
<proteinExistence type="predicted"/>
<evidence type="ECO:0000313" key="1">
    <source>
        <dbReference type="EMBL" id="CAF0720112.1"/>
    </source>
</evidence>
<dbReference type="Gene3D" id="1.25.40.10">
    <property type="entry name" value="Tetratricopeptide repeat domain"/>
    <property type="match status" value="1"/>
</dbReference>